<proteinExistence type="predicted"/>
<keyword evidence="2" id="KW-1185">Reference proteome</keyword>
<comment type="caution">
    <text evidence="1">The sequence shown here is derived from an EMBL/GenBank/DDBJ whole genome shotgun (WGS) entry which is preliminary data.</text>
</comment>
<sequence length="299" mass="35579">MVKYIKSYSSCILIIIFLILSACKNRNLNYITYYNKVNDIDSIYRFQKDTLTVIRQYKKLFKKYSPKNQDRIQEYETYIRLADQQHKNFGGKKSLYKLIPLVAPNWKYKNKDSSFIQLYQNYGIDRREMEKEISQWEKGLNKKMIDSFTVAFKRDQGSRKDSNYEDLFKNDKKNAEMLKWMFENEGFPSLQKIGLWNGDFLMPSGSLLLHIANYGEYHQYFKTKILEYVKSGECPPRDYAAMIDRYYLYVLKKDTPYYIYVGQNPVKDSAAINRNRKSIGLPSMKHGNAIIKDYNKTEK</sequence>
<evidence type="ECO:0000313" key="2">
    <source>
        <dbReference type="Proteomes" id="UP000256491"/>
    </source>
</evidence>
<accession>A0ABX9IGS1</accession>
<name>A0ABX9IGS1_9FLAO</name>
<dbReference type="PROSITE" id="PS51257">
    <property type="entry name" value="PROKAR_LIPOPROTEIN"/>
    <property type="match status" value="1"/>
</dbReference>
<dbReference type="EMBL" id="QNUF01000028">
    <property type="protein sequence ID" value="REC72408.1"/>
    <property type="molecule type" value="Genomic_DNA"/>
</dbReference>
<evidence type="ECO:0000313" key="1">
    <source>
        <dbReference type="EMBL" id="REC72408.1"/>
    </source>
</evidence>
<dbReference type="Proteomes" id="UP000256491">
    <property type="component" value="Unassembled WGS sequence"/>
</dbReference>
<gene>
    <name evidence="1" type="ORF">DRF57_19370</name>
</gene>
<reference evidence="1 2" key="1">
    <citation type="journal article" date="2010" name="Syst. Appl. Microbiol.">
        <title>Four new species of Chryseobacterium from the rhizosphere of coastal sand dune plants, Chryseobacterium elymi sp. nov., Chryseobacterium hagamense sp. nov., Chryseobacterium lathyri sp. nov. and Chryseobacterium rhizosphaerae sp. nov.</title>
        <authorList>
            <person name="Cho S.H."/>
            <person name="Lee K.S."/>
            <person name="Shin D.S."/>
            <person name="Han J.H."/>
            <person name="Park K.S."/>
            <person name="Lee C.H."/>
            <person name="Park K.H."/>
            <person name="Kim S.B."/>
        </authorList>
    </citation>
    <scope>NUCLEOTIDE SEQUENCE [LARGE SCALE GENOMIC DNA]</scope>
    <source>
        <strain evidence="1 2">KCTC 22548</strain>
    </source>
</reference>
<dbReference type="RefSeq" id="WP_047489132.1">
    <property type="nucleotide sequence ID" value="NZ_BJYH01000037.1"/>
</dbReference>
<organism evidence="1 2">
    <name type="scientific">Chryseobacterium rhizosphaerae</name>
    <dbReference type="NCBI Taxonomy" id="395937"/>
    <lineage>
        <taxon>Bacteria</taxon>
        <taxon>Pseudomonadati</taxon>
        <taxon>Bacteroidota</taxon>
        <taxon>Flavobacteriia</taxon>
        <taxon>Flavobacteriales</taxon>
        <taxon>Weeksellaceae</taxon>
        <taxon>Chryseobacterium group</taxon>
        <taxon>Chryseobacterium</taxon>
    </lineage>
</organism>
<protein>
    <submittedName>
        <fullName evidence="1">Uncharacterized protein</fullName>
    </submittedName>
</protein>